<evidence type="ECO:0000256" key="5">
    <source>
        <dbReference type="ARBA" id="ARBA00023033"/>
    </source>
</evidence>
<dbReference type="InterPro" id="IPR002938">
    <property type="entry name" value="FAD-bd"/>
</dbReference>
<dbReference type="AlphaFoldDB" id="A0A0C9SXH4"/>
<keyword evidence="2" id="KW-0285">Flavoprotein</keyword>
<dbReference type="InterPro" id="IPR050493">
    <property type="entry name" value="FAD-dep_Monooxygenase_BioMet"/>
</dbReference>
<comment type="similarity">
    <text evidence="1">Belongs to the paxM FAD-dependent monooxygenase family.</text>
</comment>
<evidence type="ECO:0000313" key="9">
    <source>
        <dbReference type="Proteomes" id="UP000053263"/>
    </source>
</evidence>
<protein>
    <recommendedName>
        <fullName evidence="7">FAD-binding domain-containing protein</fullName>
    </recommendedName>
</protein>
<dbReference type="PANTHER" id="PTHR13789:SF306">
    <property type="entry name" value="HYDROXYLASE, PUTATIVE-RELATED"/>
    <property type="match status" value="1"/>
</dbReference>
<sequence>MSAEAQTAPPLEALLKIDFLIIGAGIAGLASAVALRRIGHRVTVLEKDDGSNQTSGGCRMPPNMSKILLNWGFEEELREISLIAEAMHLMIYESGEFIGTHRWTKEIIKEAGGSFMFTHHRDLLQLLKTIALSSGAEIRHNAEVVSIDSTGQTVTLANGDVLTADVVVGADGPDGISRRSILKDSNVDCETNSSLSGTVIYNTTIPAQSIYNDTDLAPLTEGEHAAYTWMGNGCNAMVFHIGGVDEFSFTLTAPGDAPEGSWAENVPITHLADALASTHCEPRLHKLGRLAANSSLTRIPLKKYEELKHWVHSSGRMLVIGEAAHPIPARSFQGSAMAVEDAAALAKLFLHLLNPDQISSFLWAFQDLRQERCEKVLRGELGNLDVISYPPGALQQARDDDMRAKHAAGKGALDSISEWDQNKGVFGYNAEDAADEWWIQWGILRERAKENGAPLGHPLNVRVEHLVH</sequence>
<keyword evidence="5" id="KW-0503">Monooxygenase</keyword>
<keyword evidence="6" id="KW-0472">Membrane</keyword>
<evidence type="ECO:0000256" key="1">
    <source>
        <dbReference type="ARBA" id="ARBA00007992"/>
    </source>
</evidence>
<gene>
    <name evidence="8" type="ORF">PLICRDRAFT_126953</name>
</gene>
<keyword evidence="9" id="KW-1185">Reference proteome</keyword>
<keyword evidence="6" id="KW-0812">Transmembrane</keyword>
<accession>A0A0C9SXH4</accession>
<dbReference type="Pfam" id="PF01494">
    <property type="entry name" value="FAD_binding_3"/>
    <property type="match status" value="1"/>
</dbReference>
<dbReference type="OrthoDB" id="5428495at2759"/>
<feature type="domain" description="FAD-binding" evidence="7">
    <location>
        <begin position="17"/>
        <end position="378"/>
    </location>
</feature>
<keyword evidence="4" id="KW-0560">Oxidoreductase</keyword>
<evidence type="ECO:0000256" key="2">
    <source>
        <dbReference type="ARBA" id="ARBA00022630"/>
    </source>
</evidence>
<dbReference type="HOGENOM" id="CLU_009665_19_3_1"/>
<evidence type="ECO:0000256" key="4">
    <source>
        <dbReference type="ARBA" id="ARBA00023002"/>
    </source>
</evidence>
<name>A0A0C9SXH4_PLICR</name>
<evidence type="ECO:0000259" key="7">
    <source>
        <dbReference type="Pfam" id="PF01494"/>
    </source>
</evidence>
<organism evidence="8 9">
    <name type="scientific">Plicaturopsis crispa FD-325 SS-3</name>
    <dbReference type="NCBI Taxonomy" id="944288"/>
    <lineage>
        <taxon>Eukaryota</taxon>
        <taxon>Fungi</taxon>
        <taxon>Dikarya</taxon>
        <taxon>Basidiomycota</taxon>
        <taxon>Agaricomycotina</taxon>
        <taxon>Agaricomycetes</taxon>
        <taxon>Agaricomycetidae</taxon>
        <taxon>Amylocorticiales</taxon>
        <taxon>Amylocorticiaceae</taxon>
        <taxon>Plicatura</taxon>
        <taxon>Plicaturopsis crispa</taxon>
    </lineage>
</organism>
<dbReference type="SUPFAM" id="SSF51905">
    <property type="entry name" value="FAD/NAD(P)-binding domain"/>
    <property type="match status" value="1"/>
</dbReference>
<evidence type="ECO:0000256" key="3">
    <source>
        <dbReference type="ARBA" id="ARBA00022827"/>
    </source>
</evidence>
<evidence type="ECO:0000256" key="6">
    <source>
        <dbReference type="SAM" id="Phobius"/>
    </source>
</evidence>
<reference evidence="8 9" key="1">
    <citation type="submission" date="2014-06" db="EMBL/GenBank/DDBJ databases">
        <title>Evolutionary Origins and Diversification of the Mycorrhizal Mutualists.</title>
        <authorList>
            <consortium name="DOE Joint Genome Institute"/>
            <consortium name="Mycorrhizal Genomics Consortium"/>
            <person name="Kohler A."/>
            <person name="Kuo A."/>
            <person name="Nagy L.G."/>
            <person name="Floudas D."/>
            <person name="Copeland A."/>
            <person name="Barry K.W."/>
            <person name="Cichocki N."/>
            <person name="Veneault-Fourrey C."/>
            <person name="LaButti K."/>
            <person name="Lindquist E.A."/>
            <person name="Lipzen A."/>
            <person name="Lundell T."/>
            <person name="Morin E."/>
            <person name="Murat C."/>
            <person name="Riley R."/>
            <person name="Ohm R."/>
            <person name="Sun H."/>
            <person name="Tunlid A."/>
            <person name="Henrissat B."/>
            <person name="Grigoriev I.V."/>
            <person name="Hibbett D.S."/>
            <person name="Martin F."/>
        </authorList>
    </citation>
    <scope>NUCLEOTIDE SEQUENCE [LARGE SCALE GENOMIC DNA]</scope>
    <source>
        <strain evidence="8 9">FD-325 SS-3</strain>
    </source>
</reference>
<dbReference type="InterPro" id="IPR036188">
    <property type="entry name" value="FAD/NAD-bd_sf"/>
</dbReference>
<dbReference type="PRINTS" id="PR00420">
    <property type="entry name" value="RNGMNOXGNASE"/>
</dbReference>
<dbReference type="Proteomes" id="UP000053263">
    <property type="component" value="Unassembled WGS sequence"/>
</dbReference>
<dbReference type="Gene3D" id="3.50.50.60">
    <property type="entry name" value="FAD/NAD(P)-binding domain"/>
    <property type="match status" value="1"/>
</dbReference>
<dbReference type="PANTHER" id="PTHR13789">
    <property type="entry name" value="MONOOXYGENASE"/>
    <property type="match status" value="1"/>
</dbReference>
<keyword evidence="6" id="KW-1133">Transmembrane helix</keyword>
<dbReference type="EMBL" id="KN832571">
    <property type="protein sequence ID" value="KII84395.1"/>
    <property type="molecule type" value="Genomic_DNA"/>
</dbReference>
<dbReference type="GO" id="GO:0071949">
    <property type="term" value="F:FAD binding"/>
    <property type="evidence" value="ECO:0007669"/>
    <property type="project" value="InterPro"/>
</dbReference>
<feature type="transmembrane region" description="Helical" evidence="6">
    <location>
        <begin position="17"/>
        <end position="35"/>
    </location>
</feature>
<dbReference type="GO" id="GO:0004497">
    <property type="term" value="F:monooxygenase activity"/>
    <property type="evidence" value="ECO:0007669"/>
    <property type="project" value="UniProtKB-KW"/>
</dbReference>
<evidence type="ECO:0000313" key="8">
    <source>
        <dbReference type="EMBL" id="KII84395.1"/>
    </source>
</evidence>
<proteinExistence type="inferred from homology"/>
<keyword evidence="3" id="KW-0274">FAD</keyword>